<dbReference type="PANTHER" id="PTHR10332">
    <property type="entry name" value="EQUILIBRATIVE NUCLEOSIDE TRANSPORTER"/>
    <property type="match status" value="1"/>
</dbReference>
<dbReference type="GO" id="GO:0005886">
    <property type="term" value="C:plasma membrane"/>
    <property type="evidence" value="ECO:0007669"/>
    <property type="project" value="TreeGrafter"/>
</dbReference>
<protein>
    <submittedName>
        <fullName evidence="8">Equilibrative nucleoside transporter family protein</fullName>
    </submittedName>
</protein>
<feature type="transmembrane region" description="Helical" evidence="7">
    <location>
        <begin position="264"/>
        <end position="286"/>
    </location>
</feature>
<evidence type="ECO:0000313" key="9">
    <source>
        <dbReference type="Proteomes" id="UP000001396"/>
    </source>
</evidence>
<gene>
    <name evidence="8" type="ORF">PPL_08693</name>
</gene>
<dbReference type="FunCoup" id="D3BJG7">
    <property type="interactions" value="47"/>
</dbReference>
<proteinExistence type="inferred from homology"/>
<evidence type="ECO:0000313" key="8">
    <source>
        <dbReference type="EMBL" id="EFA78047.1"/>
    </source>
</evidence>
<comment type="subcellular location">
    <subcellularLocation>
        <location evidence="1">Membrane</location>
        <topology evidence="1">Multi-pass membrane protein</topology>
    </subcellularLocation>
</comment>
<comment type="caution">
    <text evidence="8">The sequence shown here is derived from an EMBL/GenBank/DDBJ whole genome shotgun (WGS) entry which is preliminary data.</text>
</comment>
<keyword evidence="9" id="KW-1185">Reference proteome</keyword>
<feature type="transmembrane region" description="Helical" evidence="7">
    <location>
        <begin position="201"/>
        <end position="221"/>
    </location>
</feature>
<name>D3BJG7_HETP5</name>
<keyword evidence="3" id="KW-0813">Transport</keyword>
<sequence length="344" mass="38555">MRNQDHEYTKIENVRLLDTPDDDYAPPDRVMPKISFSVRINGFLMGGAAILFFMPFIPLMIKNSQASAVSVSLVLTFFSGAFSSLLFGSVIGLVALFPSSYTGGVMSGCGIAGIIASILRIITKVAMPSTKDNEKTSFLYFFLGGGVLLLCFVAYQILLRLAFTRHCMRNYNNTKNGSINGVESKREVSIKVLLRKVWREAFVVFIVFFTTLSLFPGVTGLVQTINSSLGNDWFQIIFVLSFMIGDYIGRTAPKWIILFTPNNLWIPAVLRLVFFPLFAFCVKPLLFRNIYLYFFIMFVFALTNGYCGTLAMMFGPTKADDHEKEVTGIVMSFFLNFGNFGIPF</sequence>
<dbReference type="RefSeq" id="XP_020430174.1">
    <property type="nucleotide sequence ID" value="XM_020579499.1"/>
</dbReference>
<evidence type="ECO:0000256" key="5">
    <source>
        <dbReference type="ARBA" id="ARBA00022989"/>
    </source>
</evidence>
<dbReference type="SUPFAM" id="SSF103473">
    <property type="entry name" value="MFS general substrate transporter"/>
    <property type="match status" value="1"/>
</dbReference>
<feature type="transmembrane region" description="Helical" evidence="7">
    <location>
        <begin position="40"/>
        <end position="61"/>
    </location>
</feature>
<evidence type="ECO:0000256" key="7">
    <source>
        <dbReference type="SAM" id="Phobius"/>
    </source>
</evidence>
<dbReference type="InterPro" id="IPR002259">
    <property type="entry name" value="Eqnu_transpt"/>
</dbReference>
<evidence type="ECO:0000256" key="6">
    <source>
        <dbReference type="ARBA" id="ARBA00023136"/>
    </source>
</evidence>
<evidence type="ECO:0000256" key="1">
    <source>
        <dbReference type="ARBA" id="ARBA00004141"/>
    </source>
</evidence>
<organism evidence="8 9">
    <name type="scientific">Heterostelium pallidum (strain ATCC 26659 / Pp 5 / PN500)</name>
    <name type="common">Cellular slime mold</name>
    <name type="synonym">Polysphondylium pallidum</name>
    <dbReference type="NCBI Taxonomy" id="670386"/>
    <lineage>
        <taxon>Eukaryota</taxon>
        <taxon>Amoebozoa</taxon>
        <taxon>Evosea</taxon>
        <taxon>Eumycetozoa</taxon>
        <taxon>Dictyostelia</taxon>
        <taxon>Acytosteliales</taxon>
        <taxon>Acytosteliaceae</taxon>
        <taxon>Heterostelium</taxon>
    </lineage>
</organism>
<dbReference type="InterPro" id="IPR036259">
    <property type="entry name" value="MFS_trans_sf"/>
</dbReference>
<feature type="transmembrane region" description="Helical" evidence="7">
    <location>
        <begin position="73"/>
        <end position="97"/>
    </location>
</feature>
<evidence type="ECO:0000256" key="4">
    <source>
        <dbReference type="ARBA" id="ARBA00022692"/>
    </source>
</evidence>
<keyword evidence="5 7" id="KW-1133">Transmembrane helix</keyword>
<accession>D3BJG7</accession>
<feature type="transmembrane region" description="Helical" evidence="7">
    <location>
        <begin position="292"/>
        <end position="314"/>
    </location>
</feature>
<evidence type="ECO:0000256" key="2">
    <source>
        <dbReference type="ARBA" id="ARBA00007965"/>
    </source>
</evidence>
<feature type="transmembrane region" description="Helical" evidence="7">
    <location>
        <begin position="138"/>
        <end position="159"/>
    </location>
</feature>
<dbReference type="GeneID" id="31364171"/>
<feature type="transmembrane region" description="Helical" evidence="7">
    <location>
        <begin position="104"/>
        <end position="126"/>
    </location>
</feature>
<comment type="similarity">
    <text evidence="2">Belongs to the SLC29A/ENT transporter (TC 2.A.57) family.</text>
</comment>
<dbReference type="InParanoid" id="D3BJG7"/>
<dbReference type="Proteomes" id="UP000001396">
    <property type="component" value="Unassembled WGS sequence"/>
</dbReference>
<dbReference type="EMBL" id="ADBJ01000038">
    <property type="protein sequence ID" value="EFA78047.1"/>
    <property type="molecule type" value="Genomic_DNA"/>
</dbReference>
<dbReference type="PRINTS" id="PR01130">
    <property type="entry name" value="DERENTRNSPRT"/>
</dbReference>
<dbReference type="Pfam" id="PF01733">
    <property type="entry name" value="Nucleoside_tran"/>
    <property type="match status" value="1"/>
</dbReference>
<keyword evidence="6 7" id="KW-0472">Membrane</keyword>
<reference evidence="8 9" key="1">
    <citation type="journal article" date="2011" name="Genome Res.">
        <title>Phylogeny-wide analysis of social amoeba genomes highlights ancient origins for complex intercellular communication.</title>
        <authorList>
            <person name="Heidel A.J."/>
            <person name="Lawal H.M."/>
            <person name="Felder M."/>
            <person name="Schilde C."/>
            <person name="Helps N.R."/>
            <person name="Tunggal B."/>
            <person name="Rivero F."/>
            <person name="John U."/>
            <person name="Schleicher M."/>
            <person name="Eichinger L."/>
            <person name="Platzer M."/>
            <person name="Noegel A.A."/>
            <person name="Schaap P."/>
            <person name="Gloeckner G."/>
        </authorList>
    </citation>
    <scope>NUCLEOTIDE SEQUENCE [LARGE SCALE GENOMIC DNA]</scope>
    <source>
        <strain evidence="9">ATCC 26659 / Pp 5 / PN500</strain>
    </source>
</reference>
<keyword evidence="4 7" id="KW-0812">Transmembrane</keyword>
<dbReference type="GO" id="GO:0005337">
    <property type="term" value="F:nucleoside transmembrane transporter activity"/>
    <property type="evidence" value="ECO:0007669"/>
    <property type="project" value="InterPro"/>
</dbReference>
<dbReference type="PANTHER" id="PTHR10332:SF88">
    <property type="entry name" value="EQUILIBRATIVE NUCLEOSIDE TRANSPORTER 1, ISOFORM A"/>
    <property type="match status" value="1"/>
</dbReference>
<dbReference type="AlphaFoldDB" id="D3BJG7"/>
<evidence type="ECO:0000256" key="3">
    <source>
        <dbReference type="ARBA" id="ARBA00022448"/>
    </source>
</evidence>
<dbReference type="OMA" id="GMVVCWI"/>